<proteinExistence type="predicted"/>
<feature type="transmembrane region" description="Helical" evidence="2">
    <location>
        <begin position="404"/>
        <end position="430"/>
    </location>
</feature>
<organism evidence="3 4">
    <name type="scientific">Trametes cubensis</name>
    <dbReference type="NCBI Taxonomy" id="1111947"/>
    <lineage>
        <taxon>Eukaryota</taxon>
        <taxon>Fungi</taxon>
        <taxon>Dikarya</taxon>
        <taxon>Basidiomycota</taxon>
        <taxon>Agaricomycotina</taxon>
        <taxon>Agaricomycetes</taxon>
        <taxon>Polyporales</taxon>
        <taxon>Polyporaceae</taxon>
        <taxon>Trametes</taxon>
    </lineage>
</organism>
<dbReference type="GO" id="GO:0016740">
    <property type="term" value="F:transferase activity"/>
    <property type="evidence" value="ECO:0007669"/>
    <property type="project" value="UniProtKB-KW"/>
</dbReference>
<evidence type="ECO:0000313" key="3">
    <source>
        <dbReference type="EMBL" id="KAJ8456512.1"/>
    </source>
</evidence>
<dbReference type="AlphaFoldDB" id="A0AAD7TIY4"/>
<keyword evidence="4" id="KW-1185">Reference proteome</keyword>
<dbReference type="PANTHER" id="PTHR31896:SF64">
    <property type="entry name" value="TRICHOTHECENE 3-O-ACETYLTRANSFERASE"/>
    <property type="match status" value="1"/>
</dbReference>
<feature type="transmembrane region" description="Helical" evidence="2">
    <location>
        <begin position="249"/>
        <end position="266"/>
    </location>
</feature>
<feature type="transmembrane region" description="Helical" evidence="2">
    <location>
        <begin position="295"/>
        <end position="321"/>
    </location>
</feature>
<feature type="transmembrane region" description="Helical" evidence="2">
    <location>
        <begin position="458"/>
        <end position="478"/>
    </location>
</feature>
<dbReference type="InterPro" id="IPR023213">
    <property type="entry name" value="CAT-like_dom_sf"/>
</dbReference>
<keyword evidence="1" id="KW-0808">Transferase</keyword>
<reference evidence="3" key="1">
    <citation type="submission" date="2022-11" db="EMBL/GenBank/DDBJ databases">
        <title>Genome Sequence of Cubamyces cubensis.</title>
        <authorList>
            <person name="Buettner E."/>
        </authorList>
    </citation>
    <scope>NUCLEOTIDE SEQUENCE</scope>
    <source>
        <strain evidence="3">MPL-01</strain>
    </source>
</reference>
<feature type="transmembrane region" description="Helical" evidence="2">
    <location>
        <begin position="368"/>
        <end position="392"/>
    </location>
</feature>
<dbReference type="Gene3D" id="3.30.559.10">
    <property type="entry name" value="Chloramphenicol acetyltransferase-like domain"/>
    <property type="match status" value="1"/>
</dbReference>
<evidence type="ECO:0000313" key="4">
    <source>
        <dbReference type="Proteomes" id="UP001215151"/>
    </source>
</evidence>
<feature type="transmembrane region" description="Helical" evidence="2">
    <location>
        <begin position="484"/>
        <end position="504"/>
    </location>
</feature>
<keyword evidence="2" id="KW-0472">Membrane</keyword>
<keyword evidence="2" id="KW-0812">Transmembrane</keyword>
<gene>
    <name evidence="3" type="ORF">ONZ51_g12081</name>
</gene>
<keyword evidence="2" id="KW-1133">Transmembrane helix</keyword>
<dbReference type="PANTHER" id="PTHR31896">
    <property type="entry name" value="FAMILY REGULATORY PROTEIN, PUTATIVE (AFU_ORTHOLOGUE AFUA_3G14730)-RELATED"/>
    <property type="match status" value="1"/>
</dbReference>
<accession>A0AAD7TIY4</accession>
<evidence type="ECO:0000256" key="2">
    <source>
        <dbReference type="SAM" id="Phobius"/>
    </source>
</evidence>
<dbReference type="EMBL" id="JAPEVG010000669">
    <property type="protein sequence ID" value="KAJ8456512.1"/>
    <property type="molecule type" value="Genomic_DNA"/>
</dbReference>
<sequence>MPWAEWDVFAPVSHYLLYFTPAEVERIWEEASSAGGFEGARVSRLDALLAFVWGLIIRARGMECDPELVHMFVTIGARTRLAPPLPNTFLGSPIVLARVSLPAEQVASSGPSTDCGVGARAIRSAVSCFSPAALGAYLHDAAHEVNPQRFWRAFLGRRHSIVTSWQNLDAYGVDFGSGAPPRLSDEIRIGPTRIDIRIASLPSRKIWYWVSTYEHLTHPTSCAHTQGMSTSDASSLSYENNTPAGSRQLLLAYIVSFCIECLLFGCRGKPSTRDWCIYTASTAMFVLALTAPQHLLLSLTLMLLVFVTHAGSLSSISLTLYDPSGWDSGDALSSTIFTAKFAVYVTQTLIGDAFMGYRLYVIWSGRKTILIVPALLFFTSMTDALINITFAWEGTGYGSLSRGYLLLLLPMAFSAASCLSSVLFTVLVMWRILSPDRWAAAPRALSKRYDMARKAGEAIVQSAAVYCVASTVLVLTYFLSRNKGWTACLNAFPPLIGLVFSFIVKRIARHSISNSLCTLPTFASKTLNERDLTPARRRMFPPVTRSRSLSAGTLITINPPALDTSSDPVPTFATLPDSRSASFFEIEKSTRQQNVPLKTPEDTV</sequence>
<feature type="transmembrane region" description="Helical" evidence="2">
    <location>
        <begin position="341"/>
        <end position="361"/>
    </location>
</feature>
<dbReference type="Proteomes" id="UP001215151">
    <property type="component" value="Unassembled WGS sequence"/>
</dbReference>
<comment type="caution">
    <text evidence="3">The sequence shown here is derived from an EMBL/GenBank/DDBJ whole genome shotgun (WGS) entry which is preliminary data.</text>
</comment>
<dbReference type="Pfam" id="PF02458">
    <property type="entry name" value="Transferase"/>
    <property type="match status" value="1"/>
</dbReference>
<evidence type="ECO:0000256" key="1">
    <source>
        <dbReference type="ARBA" id="ARBA00022679"/>
    </source>
</evidence>
<name>A0AAD7TIY4_9APHY</name>
<dbReference type="InterPro" id="IPR051283">
    <property type="entry name" value="Sec_Metabolite_Acyltrans"/>
</dbReference>
<protein>
    <submittedName>
        <fullName evidence="3">Uncharacterized protein</fullName>
    </submittedName>
</protein>